<accession>A0ABR5KNW0</accession>
<reference evidence="1 2" key="2">
    <citation type="submission" date="2015-10" db="EMBL/GenBank/DDBJ databases">
        <title>Comparative genomics and high-throughput reverse genetic screens identify a new phytobacterial MAMP and an Arabidopsis receptor required for immune elicitation.</title>
        <authorList>
            <person name="Mott G.A."/>
            <person name="Thakur S."/>
            <person name="Wang P.W."/>
            <person name="Desveaux D."/>
            <person name="Guttman D.S."/>
        </authorList>
    </citation>
    <scope>NUCLEOTIDE SEQUENCE [LARGE SCALE GENOMIC DNA]</scope>
    <source>
        <strain evidence="1 2">107</strain>
    </source>
</reference>
<organism evidence="1 2">
    <name type="scientific">Pseudomonas amygdali pv. lachrymans</name>
    <name type="common">Pseudomonas syringae pv. lachrymans</name>
    <dbReference type="NCBI Taxonomy" id="53707"/>
    <lineage>
        <taxon>Bacteria</taxon>
        <taxon>Pseudomonadati</taxon>
        <taxon>Pseudomonadota</taxon>
        <taxon>Gammaproteobacteria</taxon>
        <taxon>Pseudomonadales</taxon>
        <taxon>Pseudomonadaceae</taxon>
        <taxon>Pseudomonas</taxon>
        <taxon>Pseudomonas amygdali</taxon>
    </lineage>
</organism>
<dbReference type="EMBL" id="LGLK01000058">
    <property type="protein sequence ID" value="KPC16412.1"/>
    <property type="molecule type" value="Genomic_DNA"/>
</dbReference>
<comment type="caution">
    <text evidence="1">The sequence shown here is derived from an EMBL/GenBank/DDBJ whole genome shotgun (WGS) entry which is preliminary data.</text>
</comment>
<gene>
    <name evidence="1" type="ORF">AC499_6747</name>
</gene>
<reference evidence="1 2" key="1">
    <citation type="submission" date="2015-07" db="EMBL/GenBank/DDBJ databases">
        <authorList>
            <person name="O'Brien H.E."/>
            <person name="Thakur S."/>
            <person name="Gong Y."/>
            <person name="Wang P.W."/>
            <person name="Guttman D.S."/>
        </authorList>
    </citation>
    <scope>NUCLEOTIDE SEQUENCE [LARGE SCALE GENOMIC DNA]</scope>
    <source>
        <strain evidence="1 2">107</strain>
    </source>
</reference>
<evidence type="ECO:0000313" key="1">
    <source>
        <dbReference type="EMBL" id="KPC16412.1"/>
    </source>
</evidence>
<dbReference type="Proteomes" id="UP000037943">
    <property type="component" value="Unassembled WGS sequence"/>
</dbReference>
<protein>
    <submittedName>
        <fullName evidence="1">Uncharacterized protein</fullName>
    </submittedName>
</protein>
<proteinExistence type="predicted"/>
<sequence length="61" mass="6771">MGLLAMSRGRAGSSGSLRALRSVSRDMCTRKQVATVTMLWYGDDVLESTVVHKSAFLSRWH</sequence>
<keyword evidence="2" id="KW-1185">Reference proteome</keyword>
<name>A0ABR5KNW0_PSEAV</name>
<evidence type="ECO:0000313" key="2">
    <source>
        <dbReference type="Proteomes" id="UP000037943"/>
    </source>
</evidence>